<accession>A0A9D4H0Y2</accession>
<organism evidence="1 2">
    <name type="scientific">Dreissena polymorpha</name>
    <name type="common">Zebra mussel</name>
    <name type="synonym">Mytilus polymorpha</name>
    <dbReference type="NCBI Taxonomy" id="45954"/>
    <lineage>
        <taxon>Eukaryota</taxon>
        <taxon>Metazoa</taxon>
        <taxon>Spiralia</taxon>
        <taxon>Lophotrochozoa</taxon>
        <taxon>Mollusca</taxon>
        <taxon>Bivalvia</taxon>
        <taxon>Autobranchia</taxon>
        <taxon>Heteroconchia</taxon>
        <taxon>Euheterodonta</taxon>
        <taxon>Imparidentia</taxon>
        <taxon>Neoheterodontei</taxon>
        <taxon>Myida</taxon>
        <taxon>Dreissenoidea</taxon>
        <taxon>Dreissenidae</taxon>
        <taxon>Dreissena</taxon>
    </lineage>
</organism>
<dbReference type="EMBL" id="JAIWYP010000005">
    <property type="protein sequence ID" value="KAH3827356.1"/>
    <property type="molecule type" value="Genomic_DNA"/>
</dbReference>
<dbReference type="InterPro" id="IPR042838">
    <property type="entry name" value="KIAA1958"/>
</dbReference>
<dbReference type="Proteomes" id="UP000828390">
    <property type="component" value="Unassembled WGS sequence"/>
</dbReference>
<dbReference type="PANTHER" id="PTHR46963">
    <property type="entry name" value="SIMILAR TO RIKEN CDNA E130308A19"/>
    <property type="match status" value="1"/>
</dbReference>
<name>A0A9D4H0Y2_DREPO</name>
<reference evidence="1" key="1">
    <citation type="journal article" date="2019" name="bioRxiv">
        <title>The Genome of the Zebra Mussel, Dreissena polymorpha: A Resource for Invasive Species Research.</title>
        <authorList>
            <person name="McCartney M.A."/>
            <person name="Auch B."/>
            <person name="Kono T."/>
            <person name="Mallez S."/>
            <person name="Zhang Y."/>
            <person name="Obille A."/>
            <person name="Becker A."/>
            <person name="Abrahante J.E."/>
            <person name="Garbe J."/>
            <person name="Badalamenti J.P."/>
            <person name="Herman A."/>
            <person name="Mangelson H."/>
            <person name="Liachko I."/>
            <person name="Sullivan S."/>
            <person name="Sone E.D."/>
            <person name="Koren S."/>
            <person name="Silverstein K.A.T."/>
            <person name="Beckman K.B."/>
            <person name="Gohl D.M."/>
        </authorList>
    </citation>
    <scope>NUCLEOTIDE SEQUENCE</scope>
    <source>
        <strain evidence="1">Duluth1</strain>
        <tissue evidence="1">Whole animal</tissue>
    </source>
</reference>
<gene>
    <name evidence="1" type="ORF">DPMN_129290</name>
</gene>
<proteinExistence type="predicted"/>
<evidence type="ECO:0000313" key="1">
    <source>
        <dbReference type="EMBL" id="KAH3827356.1"/>
    </source>
</evidence>
<protein>
    <submittedName>
        <fullName evidence="1">Uncharacterized protein</fullName>
    </submittedName>
</protein>
<keyword evidence="2" id="KW-1185">Reference proteome</keyword>
<dbReference type="PANTHER" id="PTHR46963:SF2">
    <property type="match status" value="1"/>
</dbReference>
<sequence>MASIDRELKHNKYPYLIMSNIGPEFSISREAFVARSKSLKRQGKGNKLKAASPLTDYEIEALYQKQILGRLSDSQCLSEYHVV</sequence>
<dbReference type="AlphaFoldDB" id="A0A9D4H0Y2"/>
<evidence type="ECO:0000313" key="2">
    <source>
        <dbReference type="Proteomes" id="UP000828390"/>
    </source>
</evidence>
<reference evidence="1" key="2">
    <citation type="submission" date="2020-11" db="EMBL/GenBank/DDBJ databases">
        <authorList>
            <person name="McCartney M.A."/>
            <person name="Auch B."/>
            <person name="Kono T."/>
            <person name="Mallez S."/>
            <person name="Becker A."/>
            <person name="Gohl D.M."/>
            <person name="Silverstein K.A.T."/>
            <person name="Koren S."/>
            <person name="Bechman K.B."/>
            <person name="Herman A."/>
            <person name="Abrahante J.E."/>
            <person name="Garbe J."/>
        </authorList>
    </citation>
    <scope>NUCLEOTIDE SEQUENCE</scope>
    <source>
        <strain evidence="1">Duluth1</strain>
        <tissue evidence="1">Whole animal</tissue>
    </source>
</reference>
<comment type="caution">
    <text evidence="1">The sequence shown here is derived from an EMBL/GenBank/DDBJ whole genome shotgun (WGS) entry which is preliminary data.</text>
</comment>